<organism evidence="1 2">
    <name type="scientific">Rhizophagus irregularis</name>
    <dbReference type="NCBI Taxonomy" id="588596"/>
    <lineage>
        <taxon>Eukaryota</taxon>
        <taxon>Fungi</taxon>
        <taxon>Fungi incertae sedis</taxon>
        <taxon>Mucoromycota</taxon>
        <taxon>Glomeromycotina</taxon>
        <taxon>Glomeromycetes</taxon>
        <taxon>Glomerales</taxon>
        <taxon>Glomeraceae</taxon>
        <taxon>Rhizophagus</taxon>
    </lineage>
</organism>
<dbReference type="VEuPathDB" id="FungiDB:FUN_016337"/>
<proteinExistence type="predicted"/>
<evidence type="ECO:0000313" key="1">
    <source>
        <dbReference type="EMBL" id="PKY60406.1"/>
    </source>
</evidence>
<reference evidence="1 2" key="1">
    <citation type="submission" date="2015-10" db="EMBL/GenBank/DDBJ databases">
        <title>Genome analyses suggest a sexual origin of heterokaryosis in a supposedly ancient asexual fungus.</title>
        <authorList>
            <person name="Ropars J."/>
            <person name="Sedzielewska K."/>
            <person name="Noel J."/>
            <person name="Charron P."/>
            <person name="Farinelli L."/>
            <person name="Marton T."/>
            <person name="Kruger M."/>
            <person name="Pelin A."/>
            <person name="Brachmann A."/>
            <person name="Corradi N."/>
        </authorList>
    </citation>
    <scope>NUCLEOTIDE SEQUENCE [LARGE SCALE GENOMIC DNA]</scope>
    <source>
        <strain evidence="1 2">A4</strain>
    </source>
</reference>
<dbReference type="AlphaFoldDB" id="A0A2I1HNG2"/>
<keyword evidence="2" id="KW-1185">Reference proteome</keyword>
<gene>
    <name evidence="1" type="ORF">RhiirA4_484073</name>
</gene>
<dbReference type="Proteomes" id="UP000234323">
    <property type="component" value="Unassembled WGS sequence"/>
</dbReference>
<feature type="non-terminal residue" evidence="1">
    <location>
        <position position="1"/>
    </location>
</feature>
<name>A0A2I1HNG2_9GLOM</name>
<accession>A0A2I1HNG2</accession>
<dbReference type="EMBL" id="LLXI01004232">
    <property type="protein sequence ID" value="PKY60406.1"/>
    <property type="molecule type" value="Genomic_DNA"/>
</dbReference>
<evidence type="ECO:0000313" key="2">
    <source>
        <dbReference type="Proteomes" id="UP000234323"/>
    </source>
</evidence>
<sequence>QAKNFEEWYNTRKDEQGAIYKAFEEFTTSSSIFKEFDYDKYSFLIYDNNVKMIIEDFIKSVNDNTEDLIKRVIDKNSIEEINDVKIDFDRKLEKLKKQFL</sequence>
<protein>
    <submittedName>
        <fullName evidence="1">Uncharacterized protein</fullName>
    </submittedName>
</protein>
<comment type="caution">
    <text evidence="1">The sequence shown here is derived from an EMBL/GenBank/DDBJ whole genome shotgun (WGS) entry which is preliminary data.</text>
</comment>